<dbReference type="PANTHER" id="PTHR31964">
    <property type="entry name" value="ADENINE NUCLEOTIDE ALPHA HYDROLASES-LIKE SUPERFAMILY PROTEIN"/>
    <property type="match status" value="1"/>
</dbReference>
<protein>
    <submittedName>
        <fullName evidence="3">Universal stress protein</fullName>
    </submittedName>
</protein>
<reference evidence="3 4" key="1">
    <citation type="submission" date="2024-04" db="EMBL/GenBank/DDBJ databases">
        <title>Arthrobacter sp. from Plains bison fecal sample.</title>
        <authorList>
            <person name="Ruzzini A."/>
        </authorList>
    </citation>
    <scope>NUCLEOTIDE SEQUENCE [LARGE SCALE GENOMIC DNA]</scope>
    <source>
        <strain evidence="3 4">EINP1</strain>
    </source>
</reference>
<proteinExistence type="inferred from homology"/>
<dbReference type="Proteomes" id="UP001448858">
    <property type="component" value="Chromosome"/>
</dbReference>
<dbReference type="InterPro" id="IPR014729">
    <property type="entry name" value="Rossmann-like_a/b/a_fold"/>
</dbReference>
<feature type="domain" description="UspA" evidence="2">
    <location>
        <begin position="8"/>
        <end position="148"/>
    </location>
</feature>
<comment type="similarity">
    <text evidence="1">Belongs to the universal stress protein A family.</text>
</comment>
<accession>A0ABZ2ZT66</accession>
<dbReference type="RefSeq" id="WP_342023003.1">
    <property type="nucleotide sequence ID" value="NZ_CP151657.1"/>
</dbReference>
<evidence type="ECO:0000259" key="2">
    <source>
        <dbReference type="Pfam" id="PF00582"/>
    </source>
</evidence>
<dbReference type="InterPro" id="IPR006016">
    <property type="entry name" value="UspA"/>
</dbReference>
<dbReference type="PRINTS" id="PR01438">
    <property type="entry name" value="UNVRSLSTRESS"/>
</dbReference>
<dbReference type="SUPFAM" id="SSF52402">
    <property type="entry name" value="Adenine nucleotide alpha hydrolases-like"/>
    <property type="match status" value="1"/>
</dbReference>
<dbReference type="Pfam" id="PF00582">
    <property type="entry name" value="Usp"/>
    <property type="match status" value="1"/>
</dbReference>
<evidence type="ECO:0000313" key="3">
    <source>
        <dbReference type="EMBL" id="WZP15338.1"/>
    </source>
</evidence>
<evidence type="ECO:0000313" key="4">
    <source>
        <dbReference type="Proteomes" id="UP001448858"/>
    </source>
</evidence>
<keyword evidence="4" id="KW-1185">Reference proteome</keyword>
<name>A0ABZ2ZT66_9MICC</name>
<dbReference type="Gene3D" id="3.40.50.620">
    <property type="entry name" value="HUPs"/>
    <property type="match status" value="1"/>
</dbReference>
<gene>
    <name evidence="3" type="ORF">AAE021_14370</name>
</gene>
<sequence>MSNSSSFTVVVGFDGSRDSQAALDWAVEEARQRSGQLHLITAWTKQPMSWYPAVMETAVGGIAVADSPQEDASAIQAKALRSLEEKGVHATGQVVHTHSAAAAILDAAADADLVVVGSRGHGGFIGLHVGSVTTHVVNHAPAPVLVVRPKAS</sequence>
<dbReference type="InterPro" id="IPR006015">
    <property type="entry name" value="Universal_stress_UspA"/>
</dbReference>
<evidence type="ECO:0000256" key="1">
    <source>
        <dbReference type="ARBA" id="ARBA00008791"/>
    </source>
</evidence>
<organism evidence="3 4">
    <name type="scientific">Arthrobacter citreus</name>
    <dbReference type="NCBI Taxonomy" id="1670"/>
    <lineage>
        <taxon>Bacteria</taxon>
        <taxon>Bacillati</taxon>
        <taxon>Actinomycetota</taxon>
        <taxon>Actinomycetes</taxon>
        <taxon>Micrococcales</taxon>
        <taxon>Micrococcaceae</taxon>
        <taxon>Arthrobacter</taxon>
    </lineage>
</organism>
<dbReference type="PANTHER" id="PTHR31964:SF113">
    <property type="entry name" value="USPA DOMAIN-CONTAINING PROTEIN"/>
    <property type="match status" value="1"/>
</dbReference>
<dbReference type="EMBL" id="CP151657">
    <property type="protein sequence ID" value="WZP15338.1"/>
    <property type="molecule type" value="Genomic_DNA"/>
</dbReference>